<protein>
    <submittedName>
        <fullName evidence="2">E3 UFM1-protein ligase 1</fullName>
    </submittedName>
</protein>
<dbReference type="GO" id="GO:0016874">
    <property type="term" value="F:ligase activity"/>
    <property type="evidence" value="ECO:0007669"/>
    <property type="project" value="UniProtKB-KW"/>
</dbReference>
<organism evidence="2 3">
    <name type="scientific">Taenia crassiceps</name>
    <dbReference type="NCBI Taxonomy" id="6207"/>
    <lineage>
        <taxon>Eukaryota</taxon>
        <taxon>Metazoa</taxon>
        <taxon>Spiralia</taxon>
        <taxon>Lophotrochozoa</taxon>
        <taxon>Platyhelminthes</taxon>
        <taxon>Cestoda</taxon>
        <taxon>Eucestoda</taxon>
        <taxon>Cyclophyllidea</taxon>
        <taxon>Taeniidae</taxon>
        <taxon>Taenia</taxon>
    </lineage>
</organism>
<dbReference type="Pfam" id="PF09743">
    <property type="entry name" value="E3_UFM1_ligase"/>
    <property type="match status" value="2"/>
</dbReference>
<reference evidence="2 3" key="1">
    <citation type="journal article" date="2022" name="Front. Cell. Infect. Microbiol.">
        <title>The Genomes of Two Strains of Taenia crassiceps the Animal Model for the Study of Human Cysticercosis.</title>
        <authorList>
            <person name="Bobes R.J."/>
            <person name="Estrada K."/>
            <person name="Rios-Valencia D.G."/>
            <person name="Calderon-Gallegos A."/>
            <person name="de la Torre P."/>
            <person name="Carrero J.C."/>
            <person name="Sanchez-Flores A."/>
            <person name="Laclette J.P."/>
        </authorList>
    </citation>
    <scope>NUCLEOTIDE SEQUENCE [LARGE SCALE GENOMIC DNA]</scope>
    <source>
        <strain evidence="2">WFUcys</strain>
    </source>
</reference>
<name>A0ABR4QQT0_9CEST</name>
<dbReference type="PANTHER" id="PTHR31057">
    <property type="entry name" value="E3 UFM1-PROTEIN LIGASE 1"/>
    <property type="match status" value="1"/>
</dbReference>
<comment type="caution">
    <text evidence="2">The sequence shown here is derived from an EMBL/GenBank/DDBJ whole genome shotgun (WGS) entry which is preliminary data.</text>
</comment>
<dbReference type="PANTHER" id="PTHR31057:SF0">
    <property type="entry name" value="E3 UFM1-PROTEIN LIGASE 1"/>
    <property type="match status" value="1"/>
</dbReference>
<dbReference type="InterPro" id="IPR018611">
    <property type="entry name" value="Ufl1"/>
</dbReference>
<evidence type="ECO:0000259" key="1">
    <source>
        <dbReference type="Pfam" id="PF09743"/>
    </source>
</evidence>
<evidence type="ECO:0000313" key="3">
    <source>
        <dbReference type="Proteomes" id="UP001651158"/>
    </source>
</evidence>
<sequence>MSDWSEIRNLAEKLKSVQTAESTHYLSERVCVDIVSHLINSGRLRLIRTIDGRAFLTENELIKEIFDELAAHRGRISLLELSEILECLLVAGELMTKSYIRRIAEEIQDRLEFRGTMSLTELARIYNFTPQFLTSIIGEYNGVLFNVDRDGDKLYTHLFMAKQTSKILGHLSAAVTPISLADCGSKLDIPLKVLSKLVDTVISSGRLKGTLTAGRSIYTPLCYLKAQDAFVSDFVKQNGYVEWTIVQRIGITDPSSYLRSHFPSAVHNKGFTICESTVSQIRAVLEDRVLDTPWIDVSHYLPAVFGAHEREWLIKPLLTKSDFVPIHDYMYLYSANSLSEHISCFDDFIREQAAVAAIEQRHKACSKPIKSVLAASEEGPARGLEKKRKSGGFGGRSREIKTKHVKKKYLKRSIDSDEEDDQVEICIESYIPRERLLLLLIPSVGVDAPEDLIEGVLDKLLPNVHEKFLSLVKSVYLQTSDSSKSRDRCLAEKDSLISTILSIQLFERGSLLVDDPDLRSQLLRQLIRGEVSTFVNRLYVLLAQNYEVDWPTVAVENSSSGKSRKNKQKKHDGEEVALKRSIELNPSDITFQQRDVLAELLNKMGDGPTKEASLLTRRINARLRVNTDFSVFGGSLSLDEIFSLCDDLAHSHLGINLSVSVLRSGAAKRKRQDRLLALDIAGKNGQQMIDAAKSEEGNYLACVSLAAAALFGQCLVGWPLPAHGKLVPHLSAWITKMLSSPANTSLPYAAAANELRAAKAGEQLTRLTELVVQEARHVGDVSVVSKSEKKDLVDQLLSTASRCLRAMESNSRKSSTD</sequence>
<feature type="domain" description="E3 UFM1-protein ligase 1-like N-terminal" evidence="1">
    <location>
        <begin position="6"/>
        <end position="86"/>
    </location>
</feature>
<accession>A0ABR4QQT0</accession>
<dbReference type="Proteomes" id="UP001651158">
    <property type="component" value="Unassembled WGS sequence"/>
</dbReference>
<dbReference type="EMBL" id="JAKROA010000001">
    <property type="protein sequence ID" value="KAL5112041.1"/>
    <property type="molecule type" value="Genomic_DNA"/>
</dbReference>
<proteinExistence type="predicted"/>
<keyword evidence="2" id="KW-0436">Ligase</keyword>
<evidence type="ECO:0000313" key="2">
    <source>
        <dbReference type="EMBL" id="KAL5112041.1"/>
    </source>
</evidence>
<gene>
    <name evidence="2" type="ORF">TcWFU_004845</name>
</gene>
<keyword evidence="3" id="KW-1185">Reference proteome</keyword>
<dbReference type="InterPro" id="IPR056579">
    <property type="entry name" value="Ufl1_N"/>
</dbReference>
<feature type="domain" description="E3 UFM1-protein ligase 1-like N-terminal" evidence="1">
    <location>
        <begin position="88"/>
        <end position="258"/>
    </location>
</feature>